<feature type="transmembrane region" description="Helical" evidence="1">
    <location>
        <begin position="98"/>
        <end position="119"/>
    </location>
</feature>
<sequence>MNSNTPPSTEDDEAFDLTLQKLYRSALFDEKFQQQVAADLRALPPQARAKLNAADRAFMEDADLPDALAKKLMAMTCGCKPKPWWKKLFSFNFDMGNFLSPAFSVPVSLMAGVLLGVLLPKFMQPNTSFESLGGDTPEAVQHATLGEIAKETKDDPKQWLSAIADLVRQGKASEAQKQLQEFGMRYPGYSTSE</sequence>
<protein>
    <recommendedName>
        <fullName evidence="4">Transmembrane protein</fullName>
    </recommendedName>
</protein>
<proteinExistence type="predicted"/>
<accession>A0A1R4HE45</accession>
<keyword evidence="1" id="KW-0812">Transmembrane</keyword>
<dbReference type="RefSeq" id="WP_087144326.1">
    <property type="nucleotide sequence ID" value="NZ_FUKI01000131.1"/>
</dbReference>
<keyword evidence="3" id="KW-1185">Reference proteome</keyword>
<evidence type="ECO:0008006" key="4">
    <source>
        <dbReference type="Google" id="ProtNLM"/>
    </source>
</evidence>
<evidence type="ECO:0000313" key="2">
    <source>
        <dbReference type="EMBL" id="SJM94486.1"/>
    </source>
</evidence>
<name>A0A1R4HE45_9GAMM</name>
<evidence type="ECO:0000256" key="1">
    <source>
        <dbReference type="SAM" id="Phobius"/>
    </source>
</evidence>
<keyword evidence="1" id="KW-0472">Membrane</keyword>
<dbReference type="AlphaFoldDB" id="A0A1R4HE45"/>
<reference evidence="3" key="1">
    <citation type="submission" date="2017-02" db="EMBL/GenBank/DDBJ databases">
        <authorList>
            <person name="Daims H."/>
        </authorList>
    </citation>
    <scope>NUCLEOTIDE SEQUENCE [LARGE SCALE GENOMIC DNA]</scope>
</reference>
<gene>
    <name evidence="2" type="ORF">CRENPOLYSF1_540053</name>
</gene>
<dbReference type="EMBL" id="FUKI01000131">
    <property type="protein sequence ID" value="SJM94486.1"/>
    <property type="molecule type" value="Genomic_DNA"/>
</dbReference>
<keyword evidence="1" id="KW-1133">Transmembrane helix</keyword>
<dbReference type="Proteomes" id="UP000195667">
    <property type="component" value="Unassembled WGS sequence"/>
</dbReference>
<evidence type="ECO:0000313" key="3">
    <source>
        <dbReference type="Proteomes" id="UP000195667"/>
    </source>
</evidence>
<organism evidence="2 3">
    <name type="scientific">Crenothrix polyspora</name>
    <dbReference type="NCBI Taxonomy" id="360316"/>
    <lineage>
        <taxon>Bacteria</taxon>
        <taxon>Pseudomonadati</taxon>
        <taxon>Pseudomonadota</taxon>
        <taxon>Gammaproteobacteria</taxon>
        <taxon>Methylococcales</taxon>
        <taxon>Crenotrichaceae</taxon>
        <taxon>Crenothrix</taxon>
    </lineage>
</organism>